<dbReference type="AlphaFoldDB" id="A0AAE0J0C3"/>
<comment type="caution">
    <text evidence="1">The sequence shown here is derived from an EMBL/GenBank/DDBJ whole genome shotgun (WGS) entry which is preliminary data.</text>
</comment>
<proteinExistence type="predicted"/>
<protein>
    <submittedName>
        <fullName evidence="1">Uncharacterized protein</fullName>
    </submittedName>
</protein>
<evidence type="ECO:0000313" key="2">
    <source>
        <dbReference type="Proteomes" id="UP001278500"/>
    </source>
</evidence>
<keyword evidence="2" id="KW-1185">Reference proteome</keyword>
<gene>
    <name evidence="1" type="ORF">B0H65DRAFT_436735</name>
</gene>
<dbReference type="GeneID" id="87862408"/>
<name>A0AAE0J0C3_9PEZI</name>
<organism evidence="1 2">
    <name type="scientific">Neurospora tetraspora</name>
    <dbReference type="NCBI Taxonomy" id="94610"/>
    <lineage>
        <taxon>Eukaryota</taxon>
        <taxon>Fungi</taxon>
        <taxon>Dikarya</taxon>
        <taxon>Ascomycota</taxon>
        <taxon>Pezizomycotina</taxon>
        <taxon>Sordariomycetes</taxon>
        <taxon>Sordariomycetidae</taxon>
        <taxon>Sordariales</taxon>
        <taxon>Sordariaceae</taxon>
        <taxon>Neurospora</taxon>
    </lineage>
</organism>
<evidence type="ECO:0000313" key="1">
    <source>
        <dbReference type="EMBL" id="KAK3334588.1"/>
    </source>
</evidence>
<reference evidence="1" key="2">
    <citation type="submission" date="2023-06" db="EMBL/GenBank/DDBJ databases">
        <authorList>
            <consortium name="Lawrence Berkeley National Laboratory"/>
            <person name="Haridas S."/>
            <person name="Hensen N."/>
            <person name="Bonometti L."/>
            <person name="Westerberg I."/>
            <person name="Brannstrom I.O."/>
            <person name="Guillou S."/>
            <person name="Cros-Aarteil S."/>
            <person name="Calhoun S."/>
            <person name="Kuo A."/>
            <person name="Mondo S."/>
            <person name="Pangilinan J."/>
            <person name="Riley R."/>
            <person name="Labutti K."/>
            <person name="Andreopoulos B."/>
            <person name="Lipzen A."/>
            <person name="Chen C."/>
            <person name="Yanf M."/>
            <person name="Daum C."/>
            <person name="Ng V."/>
            <person name="Clum A."/>
            <person name="Steindorff A."/>
            <person name="Ohm R."/>
            <person name="Martin F."/>
            <person name="Silar P."/>
            <person name="Natvig D."/>
            <person name="Lalanne C."/>
            <person name="Gautier V."/>
            <person name="Ament-Velasquez S.L."/>
            <person name="Kruys A."/>
            <person name="Hutchinson M.I."/>
            <person name="Powell A.J."/>
            <person name="Barry K."/>
            <person name="Miller A.N."/>
            <person name="Grigoriev I.V."/>
            <person name="Debuchy R."/>
            <person name="Gladieux P."/>
            <person name="Thoren M.H."/>
            <person name="Johannesson H."/>
        </authorList>
    </citation>
    <scope>NUCLEOTIDE SEQUENCE</scope>
    <source>
        <strain evidence="1">CBS 560.94</strain>
    </source>
</reference>
<dbReference type="EMBL" id="JAUEPP010000010">
    <property type="protein sequence ID" value="KAK3334588.1"/>
    <property type="molecule type" value="Genomic_DNA"/>
</dbReference>
<accession>A0AAE0J0C3</accession>
<sequence>MSLYFNTMCGVADSTTTHNDSGQLHANIIGFSVLIPPGINVNKTLDQTKTSNEALNGFANTDSMSHYFSTMRGVADSDDHHMSKEDMSAFFNFERYEQDRVAEMANAMPSTPVTEPAIGIDAYAPTPAPGPTPGNATVPGPAPAAGAPIIQPGAHLCVKHLKFHRSRATERLVAQRLRNGQYTCSGKYCGPVATPNTSCDACRQRLRARRLRKKLALAGNGDPPTGGGAASSA</sequence>
<dbReference type="RefSeq" id="XP_062676754.1">
    <property type="nucleotide sequence ID" value="XM_062825254.1"/>
</dbReference>
<reference evidence="1" key="1">
    <citation type="journal article" date="2023" name="Mol. Phylogenet. Evol.">
        <title>Genome-scale phylogeny and comparative genomics of the fungal order Sordariales.</title>
        <authorList>
            <person name="Hensen N."/>
            <person name="Bonometti L."/>
            <person name="Westerberg I."/>
            <person name="Brannstrom I.O."/>
            <person name="Guillou S."/>
            <person name="Cros-Aarteil S."/>
            <person name="Calhoun S."/>
            <person name="Haridas S."/>
            <person name="Kuo A."/>
            <person name="Mondo S."/>
            <person name="Pangilinan J."/>
            <person name="Riley R."/>
            <person name="LaButti K."/>
            <person name="Andreopoulos B."/>
            <person name="Lipzen A."/>
            <person name="Chen C."/>
            <person name="Yan M."/>
            <person name="Daum C."/>
            <person name="Ng V."/>
            <person name="Clum A."/>
            <person name="Steindorff A."/>
            <person name="Ohm R.A."/>
            <person name="Martin F."/>
            <person name="Silar P."/>
            <person name="Natvig D.O."/>
            <person name="Lalanne C."/>
            <person name="Gautier V."/>
            <person name="Ament-Velasquez S.L."/>
            <person name="Kruys A."/>
            <person name="Hutchinson M.I."/>
            <person name="Powell A.J."/>
            <person name="Barry K."/>
            <person name="Miller A.N."/>
            <person name="Grigoriev I.V."/>
            <person name="Debuchy R."/>
            <person name="Gladieux P."/>
            <person name="Hiltunen Thoren M."/>
            <person name="Johannesson H."/>
        </authorList>
    </citation>
    <scope>NUCLEOTIDE SEQUENCE</scope>
    <source>
        <strain evidence="1">CBS 560.94</strain>
    </source>
</reference>
<dbReference type="Proteomes" id="UP001278500">
    <property type="component" value="Unassembled WGS sequence"/>
</dbReference>